<dbReference type="Proteomes" id="UP000192251">
    <property type="component" value="Chromosome"/>
</dbReference>
<proteinExistence type="predicted"/>
<feature type="transmembrane region" description="Helical" evidence="1">
    <location>
        <begin position="12"/>
        <end position="29"/>
    </location>
</feature>
<reference evidence="2 3" key="1">
    <citation type="submission" date="2017-04" db="EMBL/GenBank/DDBJ databases">
        <title>The complete genome sequence of Streptomyces albolongus YIM 101047, the producer of novel bafilomycins and novel odoriferous sesquiterpenoids.</title>
        <authorList>
            <person name="Yin M."/>
            <person name="Jiang Y."/>
        </authorList>
    </citation>
    <scope>NUCLEOTIDE SEQUENCE [LARGE SCALE GENOMIC DNA]</scope>
    <source>
        <strain evidence="2 3">YIM 101047</strain>
    </source>
</reference>
<dbReference type="AlphaFoldDB" id="A0ABC8BS74"/>
<sequence length="175" mass="18857">MVVLRRKSGPIIGIVALVLGGSVSAWALAAHASRSPVPDRVTVAMLVLFGMRVGWRAVGRPRVEAHPEGLLVVGLMGRSWISARDLRLISTENGMTVLLTDGYEVPVFAFSASMLDRGRTERAASQMRGVLRKGSVARDSAPSTRSPDFTWFDLAFVPLPVLMLLSAAGVWGTWS</sequence>
<dbReference type="EMBL" id="CP020563">
    <property type="protein sequence ID" value="ARF72763.1"/>
    <property type="molecule type" value="Genomic_DNA"/>
</dbReference>
<feature type="transmembrane region" description="Helical" evidence="1">
    <location>
        <begin position="151"/>
        <end position="174"/>
    </location>
</feature>
<keyword evidence="1" id="KW-0472">Membrane</keyword>
<organism evidence="2 3">
    <name type="scientific">Kitasatospora albolonga</name>
    <dbReference type="NCBI Taxonomy" id="68173"/>
    <lineage>
        <taxon>Bacteria</taxon>
        <taxon>Bacillati</taxon>
        <taxon>Actinomycetota</taxon>
        <taxon>Actinomycetes</taxon>
        <taxon>Kitasatosporales</taxon>
        <taxon>Streptomycetaceae</taxon>
        <taxon>Kitasatospora</taxon>
    </lineage>
</organism>
<evidence type="ECO:0000313" key="3">
    <source>
        <dbReference type="Proteomes" id="UP000192251"/>
    </source>
</evidence>
<evidence type="ECO:0000313" key="2">
    <source>
        <dbReference type="EMBL" id="ARF72763.1"/>
    </source>
</evidence>
<dbReference type="KEGG" id="kab:B7C62_11115"/>
<accession>A0ABC8BS74</accession>
<evidence type="ECO:0000256" key="1">
    <source>
        <dbReference type="SAM" id="Phobius"/>
    </source>
</evidence>
<keyword evidence="1" id="KW-1133">Transmembrane helix</keyword>
<name>A0ABC8BS74_9ACTN</name>
<protein>
    <recommendedName>
        <fullName evidence="4">PH domain-containing protein</fullName>
    </recommendedName>
</protein>
<keyword evidence="3" id="KW-1185">Reference proteome</keyword>
<keyword evidence="1" id="KW-0812">Transmembrane</keyword>
<gene>
    <name evidence="2" type="ORF">B7C62_11115</name>
</gene>
<evidence type="ECO:0008006" key="4">
    <source>
        <dbReference type="Google" id="ProtNLM"/>
    </source>
</evidence>